<keyword evidence="3" id="KW-0808">Transferase</keyword>
<evidence type="ECO:0000256" key="2">
    <source>
        <dbReference type="ARBA" id="ARBA00022603"/>
    </source>
</evidence>
<keyword evidence="2" id="KW-0489">Methyltransferase</keyword>
<dbReference type="Gene3D" id="3.30.1330.30">
    <property type="match status" value="1"/>
</dbReference>
<dbReference type="SUPFAM" id="SSF55315">
    <property type="entry name" value="L30e-like"/>
    <property type="match status" value="1"/>
</dbReference>
<accession>A0A9J7ANZ7</accession>
<evidence type="ECO:0000256" key="3">
    <source>
        <dbReference type="ARBA" id="ARBA00022679"/>
    </source>
</evidence>
<dbReference type="GO" id="GO:0003723">
    <property type="term" value="F:RNA binding"/>
    <property type="evidence" value="ECO:0007669"/>
    <property type="project" value="InterPro"/>
</dbReference>
<reference evidence="6" key="1">
    <citation type="submission" date="2022-08" db="EMBL/GenBank/DDBJ databases">
        <title>Nisaea acidiphila sp. nov., isolated from a marine algal debris and emended description of the genus Nisaea Urios et al. 2008.</title>
        <authorList>
            <person name="Kwon K."/>
        </authorList>
    </citation>
    <scope>NUCLEOTIDE SEQUENCE</scope>
    <source>
        <strain evidence="6">MEBiC11861</strain>
    </source>
</reference>
<dbReference type="InterPro" id="IPR029064">
    <property type="entry name" value="Ribosomal_eL30-like_sf"/>
</dbReference>
<dbReference type="SMART" id="SM00967">
    <property type="entry name" value="SpoU_sub_bind"/>
    <property type="match status" value="1"/>
</dbReference>
<dbReference type="FunFam" id="3.40.1280.10:FF:000008">
    <property type="entry name" value="Group 3 RNA methyltransferase TrmH"/>
    <property type="match status" value="1"/>
</dbReference>
<dbReference type="KEGG" id="naci:NUH88_14635"/>
<gene>
    <name evidence="6" type="primary">rlmB</name>
    <name evidence="6" type="ORF">NUH88_14635</name>
</gene>
<dbReference type="GO" id="GO:0006396">
    <property type="term" value="P:RNA processing"/>
    <property type="evidence" value="ECO:0007669"/>
    <property type="project" value="InterPro"/>
</dbReference>
<feature type="domain" description="RNA 2-O ribose methyltransferase substrate binding" evidence="5">
    <location>
        <begin position="28"/>
        <end position="108"/>
    </location>
</feature>
<evidence type="ECO:0000256" key="4">
    <source>
        <dbReference type="SAM" id="MobiDB-lite"/>
    </source>
</evidence>
<evidence type="ECO:0000313" key="7">
    <source>
        <dbReference type="Proteomes" id="UP001060336"/>
    </source>
</evidence>
<dbReference type="InterPro" id="IPR004441">
    <property type="entry name" value="rRNA_MeTrfase_TrmH"/>
</dbReference>
<dbReference type="InterPro" id="IPR029026">
    <property type="entry name" value="tRNA_m1G_MTases_N"/>
</dbReference>
<feature type="region of interest" description="Disordered" evidence="4">
    <location>
        <begin position="1"/>
        <end position="27"/>
    </location>
</feature>
<keyword evidence="7" id="KW-1185">Reference proteome</keyword>
<dbReference type="GO" id="GO:0008173">
    <property type="term" value="F:RNA methyltransferase activity"/>
    <property type="evidence" value="ECO:0007669"/>
    <property type="project" value="InterPro"/>
</dbReference>
<dbReference type="InterPro" id="IPR001537">
    <property type="entry name" value="SpoU_MeTrfase"/>
</dbReference>
<dbReference type="RefSeq" id="WP_257767149.1">
    <property type="nucleotide sequence ID" value="NZ_CP102480.1"/>
</dbReference>
<evidence type="ECO:0000259" key="5">
    <source>
        <dbReference type="SMART" id="SM00967"/>
    </source>
</evidence>
<dbReference type="Proteomes" id="UP001060336">
    <property type="component" value="Chromosome"/>
</dbReference>
<feature type="compositionally biased region" description="Basic residues" evidence="4">
    <location>
        <begin position="1"/>
        <end position="16"/>
    </location>
</feature>
<proteinExistence type="inferred from homology"/>
<organism evidence="6 7">
    <name type="scientific">Nisaea acidiphila</name>
    <dbReference type="NCBI Taxonomy" id="1862145"/>
    <lineage>
        <taxon>Bacteria</taxon>
        <taxon>Pseudomonadati</taxon>
        <taxon>Pseudomonadota</taxon>
        <taxon>Alphaproteobacteria</taxon>
        <taxon>Rhodospirillales</taxon>
        <taxon>Thalassobaculaceae</taxon>
        <taxon>Nisaea</taxon>
    </lineage>
</organism>
<dbReference type="EMBL" id="CP102480">
    <property type="protein sequence ID" value="UUX48642.1"/>
    <property type="molecule type" value="Genomic_DNA"/>
</dbReference>
<evidence type="ECO:0000256" key="1">
    <source>
        <dbReference type="ARBA" id="ARBA00007228"/>
    </source>
</evidence>
<dbReference type="NCBIfam" id="TIGR00186">
    <property type="entry name" value="rRNA_methyl_3"/>
    <property type="match status" value="1"/>
</dbReference>
<dbReference type="Gene3D" id="3.40.1280.10">
    <property type="match status" value="1"/>
</dbReference>
<sequence>MTKSRTRKPSQGRGRSKPTQSPGSGKDLLWGWHAVSMALQNDRRRITGLLCTARSESELAARLSALPDSRRAELPLPSIRDKAVLDALAGDGAVHQGVIAEVKPLPDIAIEDVIEGAAERSLLVLLDQVTDPHNVGAILRSAAAFGASAVIATDRNAAPATGVLAKSASGALDAVDLVYVTNLSRSMELLQEAGFWCIGLDGEAEKTIDAVDLTGRIAIVMGAEGSGLRRLTREHCDFLVRLPTSGPVATLNVSAATSATLYEAARQNLG</sequence>
<dbReference type="PANTHER" id="PTHR46429">
    <property type="entry name" value="23S RRNA (GUANOSINE-2'-O-)-METHYLTRANSFERASE RLMB"/>
    <property type="match status" value="1"/>
</dbReference>
<dbReference type="GO" id="GO:0005829">
    <property type="term" value="C:cytosol"/>
    <property type="evidence" value="ECO:0007669"/>
    <property type="project" value="TreeGrafter"/>
</dbReference>
<dbReference type="Pfam" id="PF08032">
    <property type="entry name" value="SpoU_sub_bind"/>
    <property type="match status" value="1"/>
</dbReference>
<dbReference type="GO" id="GO:0032259">
    <property type="term" value="P:methylation"/>
    <property type="evidence" value="ECO:0007669"/>
    <property type="project" value="UniProtKB-KW"/>
</dbReference>
<protein>
    <submittedName>
        <fullName evidence="6">23S rRNA (Guanosine(2251)-2'-O)-methyltransferase RlmB</fullName>
    </submittedName>
</protein>
<comment type="similarity">
    <text evidence="1">Belongs to the class IV-like SAM-binding methyltransferase superfamily. RNA methyltransferase TrmH family.</text>
</comment>
<dbReference type="InterPro" id="IPR013123">
    <property type="entry name" value="SpoU_subst-bd"/>
</dbReference>
<dbReference type="Pfam" id="PF00588">
    <property type="entry name" value="SpoU_methylase"/>
    <property type="match status" value="1"/>
</dbReference>
<name>A0A9J7ANZ7_9PROT</name>
<dbReference type="CDD" id="cd18103">
    <property type="entry name" value="SpoU-like_RlmB"/>
    <property type="match status" value="1"/>
</dbReference>
<dbReference type="PANTHER" id="PTHR46429:SF1">
    <property type="entry name" value="23S RRNA (GUANOSINE-2'-O-)-METHYLTRANSFERASE RLMB"/>
    <property type="match status" value="1"/>
</dbReference>
<dbReference type="AlphaFoldDB" id="A0A9J7ANZ7"/>
<dbReference type="InterPro" id="IPR029028">
    <property type="entry name" value="Alpha/beta_knot_MTases"/>
</dbReference>
<evidence type="ECO:0000313" key="6">
    <source>
        <dbReference type="EMBL" id="UUX48642.1"/>
    </source>
</evidence>
<dbReference type="SUPFAM" id="SSF75217">
    <property type="entry name" value="alpha/beta knot"/>
    <property type="match status" value="1"/>
</dbReference>